<proteinExistence type="predicted"/>
<protein>
    <submittedName>
        <fullName evidence="1">Uncharacterized protein</fullName>
    </submittedName>
</protein>
<comment type="caution">
    <text evidence="1">The sequence shown here is derived from an EMBL/GenBank/DDBJ whole genome shotgun (WGS) entry which is preliminary data.</text>
</comment>
<reference evidence="1" key="1">
    <citation type="submission" date="2023-04" db="EMBL/GenBank/DDBJ databases">
        <title>Draft Genome sequencing of Naganishia species isolated from polar environments using Oxford Nanopore Technology.</title>
        <authorList>
            <person name="Leo P."/>
            <person name="Venkateswaran K."/>
        </authorList>
    </citation>
    <scope>NUCLEOTIDE SEQUENCE</scope>
    <source>
        <strain evidence="1">MNA-CCFEE 5425</strain>
    </source>
</reference>
<name>A0ACC2XAA6_9TREE</name>
<organism evidence="1 2">
    <name type="scientific">Naganishia vaughanmartiniae</name>
    <dbReference type="NCBI Taxonomy" id="1424756"/>
    <lineage>
        <taxon>Eukaryota</taxon>
        <taxon>Fungi</taxon>
        <taxon>Dikarya</taxon>
        <taxon>Basidiomycota</taxon>
        <taxon>Agaricomycotina</taxon>
        <taxon>Tremellomycetes</taxon>
        <taxon>Filobasidiales</taxon>
        <taxon>Filobasidiaceae</taxon>
        <taxon>Naganishia</taxon>
    </lineage>
</organism>
<dbReference type="EMBL" id="JASBWU010000006">
    <property type="protein sequence ID" value="KAJ9120954.1"/>
    <property type="molecule type" value="Genomic_DNA"/>
</dbReference>
<sequence length="103" mass="11046">MDLIFGPVIVVSKFETEEEAIHLANDTTYGLAAAVFTNDAKQSMRVSGALEAGTVWVNSYALLHVQAPFGGFKQSGIGRELGTYGLEAYTQVKAVHHALDATM</sequence>
<keyword evidence="2" id="KW-1185">Reference proteome</keyword>
<accession>A0ACC2XAA6</accession>
<evidence type="ECO:0000313" key="1">
    <source>
        <dbReference type="EMBL" id="KAJ9120954.1"/>
    </source>
</evidence>
<gene>
    <name evidence="1" type="ORF">QFC22_002890</name>
</gene>
<evidence type="ECO:0000313" key="2">
    <source>
        <dbReference type="Proteomes" id="UP001243375"/>
    </source>
</evidence>
<dbReference type="Proteomes" id="UP001243375">
    <property type="component" value="Unassembled WGS sequence"/>
</dbReference>